<protein>
    <submittedName>
        <fullName evidence="2">Transcriptional regulator, LuxR family</fullName>
    </submittedName>
</protein>
<dbReference type="GO" id="GO:0006355">
    <property type="term" value="P:regulation of DNA-templated transcription"/>
    <property type="evidence" value="ECO:0007669"/>
    <property type="project" value="InterPro"/>
</dbReference>
<evidence type="ECO:0000313" key="3">
    <source>
        <dbReference type="Proteomes" id="UP000003711"/>
    </source>
</evidence>
<proteinExistence type="predicted"/>
<dbReference type="InterPro" id="IPR036388">
    <property type="entry name" value="WH-like_DNA-bd_sf"/>
</dbReference>
<dbReference type="InterPro" id="IPR016032">
    <property type="entry name" value="Sig_transdc_resp-reg_C-effctor"/>
</dbReference>
<dbReference type="RefSeq" id="WP_007209422.1">
    <property type="nucleotide sequence ID" value="NZ_EQ973486.1"/>
</dbReference>
<reference evidence="2 3" key="1">
    <citation type="submission" date="2008-12" db="EMBL/GenBank/DDBJ databases">
        <authorList>
            <person name="Fulton L."/>
            <person name="Clifton S."/>
            <person name="Fulton B."/>
            <person name="Xu J."/>
            <person name="Minx P."/>
            <person name="Pepin K.H."/>
            <person name="Johnson M."/>
            <person name="Bhonagiri V."/>
            <person name="Nash W.E."/>
            <person name="Mardis E.R."/>
            <person name="Wilson R.K."/>
        </authorList>
    </citation>
    <scope>NUCLEOTIDE SEQUENCE [LARGE SCALE GENOMIC DNA]</scope>
    <source>
        <strain evidence="2 3">DSM 14838</strain>
    </source>
</reference>
<dbReference type="AlphaFoldDB" id="E2N6X9"/>
<dbReference type="InterPro" id="IPR000792">
    <property type="entry name" value="Tscrpt_reg_LuxR_C"/>
</dbReference>
<organism evidence="2 3">
    <name type="scientific">Bacteroides cellulosilyticus DSM 14838</name>
    <dbReference type="NCBI Taxonomy" id="537012"/>
    <lineage>
        <taxon>Bacteria</taxon>
        <taxon>Pseudomonadati</taxon>
        <taxon>Bacteroidota</taxon>
        <taxon>Bacteroidia</taxon>
        <taxon>Bacteroidales</taxon>
        <taxon>Bacteroidaceae</taxon>
        <taxon>Bacteroides</taxon>
    </lineage>
</organism>
<evidence type="ECO:0000259" key="1">
    <source>
        <dbReference type="SMART" id="SM00421"/>
    </source>
</evidence>
<dbReference type="Gene3D" id="1.10.10.10">
    <property type="entry name" value="Winged helix-like DNA-binding domain superfamily/Winged helix DNA-binding domain"/>
    <property type="match status" value="1"/>
</dbReference>
<gene>
    <name evidence="2" type="ORF">BACCELL_00020</name>
</gene>
<name>E2N6X9_9BACE</name>
<evidence type="ECO:0000313" key="2">
    <source>
        <dbReference type="EMBL" id="EEF92315.1"/>
    </source>
</evidence>
<comment type="caution">
    <text evidence="2">The sequence shown here is derived from an EMBL/GenBank/DDBJ whole genome shotgun (WGS) entry which is preliminary data.</text>
</comment>
<dbReference type="Proteomes" id="UP000003711">
    <property type="component" value="Unassembled WGS sequence"/>
</dbReference>
<reference evidence="2 3" key="2">
    <citation type="submission" date="2009-01" db="EMBL/GenBank/DDBJ databases">
        <title>Draft genome sequence of Bacteroides cellulosilyticus (DSM 14838).</title>
        <authorList>
            <person name="Sudarsanam P."/>
            <person name="Ley R."/>
            <person name="Guruge J."/>
            <person name="Turnbaugh P.J."/>
            <person name="Mahowald M."/>
            <person name="Liep D."/>
            <person name="Gordon J."/>
        </authorList>
    </citation>
    <scope>NUCLEOTIDE SEQUENCE [LARGE SCALE GENOMIC DNA]</scope>
    <source>
        <strain evidence="2 3">DSM 14838</strain>
    </source>
</reference>
<dbReference type="GO" id="GO:0003677">
    <property type="term" value="F:DNA binding"/>
    <property type="evidence" value="ECO:0007669"/>
    <property type="project" value="InterPro"/>
</dbReference>
<dbReference type="SMART" id="SM00421">
    <property type="entry name" value="HTH_LUXR"/>
    <property type="match status" value="1"/>
</dbReference>
<dbReference type="SUPFAM" id="SSF46894">
    <property type="entry name" value="C-terminal effector domain of the bipartite response regulators"/>
    <property type="match status" value="1"/>
</dbReference>
<sequence>MNIQAELTEREEEIAEVMGLGAISQKEAANILGISIKTVDNTLQKIKEKAGISKAAELTKFCFCRKFNIPLSMCEPVKRFVAACFLSVFIFGEYVHASDLYRRTTNTRRVQTEEVVRLRRTET</sequence>
<dbReference type="HOGENOM" id="CLU_159786_0_0_10"/>
<feature type="domain" description="HTH luxR-type" evidence="1">
    <location>
        <begin position="4"/>
        <end position="62"/>
    </location>
</feature>
<accession>E2N6X9</accession>
<dbReference type="EMBL" id="ACCH01000002">
    <property type="protein sequence ID" value="EEF92315.1"/>
    <property type="molecule type" value="Genomic_DNA"/>
</dbReference>